<sequence length="540" mass="56130">MAASAKRKQEEKHLKLLREMSSLPPNRKCFDCDQRGPTYTDMTVGSFVCTSCSGILRGLNPPHRVKSISMTTFTQQEIEFLQKHGNEVCKQIWLGLFDDRSSAIPDFRDPQKVKEFLQEKYEKKRWYVPPEQAKVVASVHASISGSSASSTSSTPEVKPLKSLLGEAAPALHLNKGTPSQSPVVVRSQGQQQQEKKQFDLLSDLGSDIFAAPAPQSTATANFANFAHFNSHTGGSAGSVNANFAHFDNFPKSSSADFGAFNASQSNATATGASKAAVNKPNLQSADKYAALANLDNIFSAGQGGSEQGSGFSTVVSASGGPALSAPNQSSASSDKYAALAELDSVFSSTATSSNAYTSTSNVSSNAFGTVPVAATAQTQPVSSSVPAPFGATPSTNPFVAAPVAPVAPSTNPFQTNSRGTTGLSGAMHSHIFPHAHFAATFGTASMSMPAGFGTPASYSLPTSFSGNFQQPTFPTQAAFPQQTAFGQQPNGAGFAAFGQAKPVVTPFGQVAAVGVSSNPFMAGAPTGQFPTGSSSTNPFL</sequence>
<keyword evidence="9" id="KW-0221">Differentiation</keyword>
<evidence type="ECO:0000256" key="18">
    <source>
        <dbReference type="PROSITE-ProRule" id="PRU00288"/>
    </source>
</evidence>
<feature type="compositionally biased region" description="Low complexity" evidence="19">
    <location>
        <begin position="179"/>
        <end position="192"/>
    </location>
</feature>
<evidence type="ECO:0000256" key="4">
    <source>
        <dbReference type="ARBA" id="ARBA00022473"/>
    </source>
</evidence>
<protein>
    <recommendedName>
        <fullName evidence="16">Arf-GAP domain and FG repeat-containing protein 1</fullName>
    </recommendedName>
    <alternativeName>
        <fullName evidence="17">Nucleoporin-like protein RIP</fullName>
    </alternativeName>
</protein>
<evidence type="ECO:0000256" key="12">
    <source>
        <dbReference type="ARBA" id="ARBA00023125"/>
    </source>
</evidence>
<evidence type="ECO:0000256" key="10">
    <source>
        <dbReference type="ARBA" id="ARBA00022833"/>
    </source>
</evidence>
<keyword evidence="4" id="KW-0217">Developmental protein</keyword>
<evidence type="ECO:0000256" key="13">
    <source>
        <dbReference type="ARBA" id="ARBA00023180"/>
    </source>
</evidence>
<dbReference type="GO" id="GO:0008270">
    <property type="term" value="F:zinc ion binding"/>
    <property type="evidence" value="ECO:0007669"/>
    <property type="project" value="UniProtKB-KW"/>
</dbReference>
<gene>
    <name evidence="22" type="primary">AGFG1</name>
</gene>
<evidence type="ECO:0000256" key="1">
    <source>
        <dbReference type="ARBA" id="ARBA00004123"/>
    </source>
</evidence>
<evidence type="ECO:0000313" key="22">
    <source>
        <dbReference type="RefSeq" id="XP_032048993.1"/>
    </source>
</evidence>
<evidence type="ECO:0000256" key="8">
    <source>
        <dbReference type="ARBA" id="ARBA00022771"/>
    </source>
</evidence>
<evidence type="ECO:0000256" key="15">
    <source>
        <dbReference type="ARBA" id="ARBA00023329"/>
    </source>
</evidence>
<dbReference type="GO" id="GO:0007289">
    <property type="term" value="P:spermatid nucleus differentiation"/>
    <property type="evidence" value="ECO:0007669"/>
    <property type="project" value="TreeGrafter"/>
</dbReference>
<dbReference type="InterPro" id="IPR037278">
    <property type="entry name" value="ARFGAP/RecO"/>
</dbReference>
<feature type="region of interest" description="Disordered" evidence="19">
    <location>
        <begin position="309"/>
        <end position="330"/>
    </location>
</feature>
<dbReference type="FunFam" id="3.30.450.50:FF:000005">
    <property type="entry name" value="arf-GAP domain and FG repeat-containing protein 1"/>
    <property type="match status" value="1"/>
</dbReference>
<keyword evidence="6" id="KW-0479">Metal-binding</keyword>
<reference evidence="22" key="1">
    <citation type="submission" date="2025-08" db="UniProtKB">
        <authorList>
            <consortium name="RefSeq"/>
        </authorList>
    </citation>
    <scope>IDENTIFICATION</scope>
    <source>
        <tissue evidence="22">Lung</tissue>
    </source>
</reference>
<dbReference type="FunFam" id="1.10.220.150:FF:000005">
    <property type="entry name" value="Arf-GAP domain and FG repeat-containing protein 1"/>
    <property type="match status" value="1"/>
</dbReference>
<dbReference type="CTD" id="3267"/>
<name>A0A6J3DI31_AYTFU</name>
<dbReference type="Proteomes" id="UP000504639">
    <property type="component" value="Chromosome 9"/>
</dbReference>
<proteinExistence type="predicted"/>
<keyword evidence="8 18" id="KW-0863">Zinc-finger</keyword>
<evidence type="ECO:0000256" key="17">
    <source>
        <dbReference type="ARBA" id="ARBA00078983"/>
    </source>
</evidence>
<dbReference type="RefSeq" id="XP_032048993.1">
    <property type="nucleotide sequence ID" value="XM_032193102.1"/>
</dbReference>
<dbReference type="CDD" id="cd08857">
    <property type="entry name" value="ArfGap_AGFG1"/>
    <property type="match status" value="1"/>
</dbReference>
<keyword evidence="10" id="KW-0862">Zinc</keyword>
<dbReference type="GO" id="GO:0003677">
    <property type="term" value="F:DNA binding"/>
    <property type="evidence" value="ECO:0007669"/>
    <property type="project" value="UniProtKB-KW"/>
</dbReference>
<dbReference type="Pfam" id="PF01412">
    <property type="entry name" value="ArfGap"/>
    <property type="match status" value="1"/>
</dbReference>
<keyword evidence="11" id="KW-0744">Spermatogenesis</keyword>
<dbReference type="InterPro" id="IPR001164">
    <property type="entry name" value="ArfGAP_dom"/>
</dbReference>
<dbReference type="AlphaFoldDB" id="A0A6J3DI31"/>
<evidence type="ECO:0000313" key="21">
    <source>
        <dbReference type="Proteomes" id="UP000504639"/>
    </source>
</evidence>
<evidence type="ECO:0000256" key="14">
    <source>
        <dbReference type="ARBA" id="ARBA00023242"/>
    </source>
</evidence>
<dbReference type="GO" id="GO:0045109">
    <property type="term" value="P:intermediate filament organization"/>
    <property type="evidence" value="ECO:0007669"/>
    <property type="project" value="TreeGrafter"/>
</dbReference>
<dbReference type="PRINTS" id="PR00405">
    <property type="entry name" value="REVINTRACTNG"/>
</dbReference>
<accession>A0A6J3DI31</accession>
<evidence type="ECO:0000256" key="7">
    <source>
        <dbReference type="ARBA" id="ARBA00022737"/>
    </source>
</evidence>
<evidence type="ECO:0000259" key="20">
    <source>
        <dbReference type="PROSITE" id="PS50115"/>
    </source>
</evidence>
<keyword evidence="5" id="KW-0597">Phosphoprotein</keyword>
<keyword evidence="12" id="KW-0238">DNA-binding</keyword>
<dbReference type="SMART" id="SM00105">
    <property type="entry name" value="ArfGap"/>
    <property type="match status" value="1"/>
</dbReference>
<dbReference type="InterPro" id="IPR052248">
    <property type="entry name" value="Arf-GAP_FG-repeat_protein"/>
</dbReference>
<keyword evidence="14" id="KW-0539">Nucleus</keyword>
<feature type="region of interest" description="Disordered" evidence="19">
    <location>
        <begin position="172"/>
        <end position="195"/>
    </location>
</feature>
<keyword evidence="13" id="KW-0325">Glycoprotein</keyword>
<evidence type="ECO:0000256" key="5">
    <source>
        <dbReference type="ARBA" id="ARBA00022553"/>
    </source>
</evidence>
<dbReference type="GO" id="GO:0016020">
    <property type="term" value="C:membrane"/>
    <property type="evidence" value="ECO:0007669"/>
    <property type="project" value="TreeGrafter"/>
</dbReference>
<dbReference type="SUPFAM" id="SSF57863">
    <property type="entry name" value="ArfGap/RecO-like zinc finger"/>
    <property type="match status" value="1"/>
</dbReference>
<dbReference type="GO" id="GO:0031410">
    <property type="term" value="C:cytoplasmic vesicle"/>
    <property type="evidence" value="ECO:0007669"/>
    <property type="project" value="UniProtKB-SubCell"/>
</dbReference>
<dbReference type="InterPro" id="IPR038508">
    <property type="entry name" value="ArfGAP_dom_sf"/>
</dbReference>
<organism evidence="21 22">
    <name type="scientific">Aythya fuligula</name>
    <name type="common">Tufted duck</name>
    <name type="synonym">Anas fuligula</name>
    <dbReference type="NCBI Taxonomy" id="219594"/>
    <lineage>
        <taxon>Eukaryota</taxon>
        <taxon>Metazoa</taxon>
        <taxon>Chordata</taxon>
        <taxon>Craniata</taxon>
        <taxon>Vertebrata</taxon>
        <taxon>Euteleostomi</taxon>
        <taxon>Archelosauria</taxon>
        <taxon>Archosauria</taxon>
        <taxon>Dinosauria</taxon>
        <taxon>Saurischia</taxon>
        <taxon>Theropoda</taxon>
        <taxon>Coelurosauria</taxon>
        <taxon>Aves</taxon>
        <taxon>Neognathae</taxon>
        <taxon>Galloanserae</taxon>
        <taxon>Anseriformes</taxon>
        <taxon>Anatidae</taxon>
        <taxon>Aythyinae</taxon>
        <taxon>Aythya</taxon>
    </lineage>
</organism>
<dbReference type="PROSITE" id="PS50115">
    <property type="entry name" value="ARFGAP"/>
    <property type="match status" value="1"/>
</dbReference>
<keyword evidence="15" id="KW-0968">Cytoplasmic vesicle</keyword>
<evidence type="ECO:0000256" key="6">
    <source>
        <dbReference type="ARBA" id="ARBA00022723"/>
    </source>
</evidence>
<dbReference type="GO" id="GO:0001675">
    <property type="term" value="P:acrosome assembly"/>
    <property type="evidence" value="ECO:0007669"/>
    <property type="project" value="TreeGrafter"/>
</dbReference>
<dbReference type="GO" id="GO:0005634">
    <property type="term" value="C:nucleus"/>
    <property type="evidence" value="ECO:0007669"/>
    <property type="project" value="UniProtKB-SubCell"/>
</dbReference>
<evidence type="ECO:0000256" key="2">
    <source>
        <dbReference type="ARBA" id="ARBA00004541"/>
    </source>
</evidence>
<comment type="subcellular location">
    <subcellularLocation>
        <location evidence="2">Cytoplasmic vesicle</location>
    </subcellularLocation>
    <subcellularLocation>
        <location evidence="1">Nucleus</location>
    </subcellularLocation>
</comment>
<dbReference type="Gene3D" id="1.10.220.150">
    <property type="entry name" value="Arf GTPase activating protein"/>
    <property type="match status" value="1"/>
</dbReference>
<dbReference type="GO" id="GO:0005096">
    <property type="term" value="F:GTPase activator activity"/>
    <property type="evidence" value="ECO:0007669"/>
    <property type="project" value="InterPro"/>
</dbReference>
<evidence type="ECO:0000256" key="16">
    <source>
        <dbReference type="ARBA" id="ARBA00069633"/>
    </source>
</evidence>
<evidence type="ECO:0000256" key="9">
    <source>
        <dbReference type="ARBA" id="ARBA00022782"/>
    </source>
</evidence>
<evidence type="ECO:0000256" key="19">
    <source>
        <dbReference type="SAM" id="MobiDB-lite"/>
    </source>
</evidence>
<evidence type="ECO:0000256" key="3">
    <source>
        <dbReference type="ARBA" id="ARBA00022448"/>
    </source>
</evidence>
<keyword evidence="7" id="KW-0677">Repeat</keyword>
<keyword evidence="3" id="KW-0813">Transport</keyword>
<dbReference type="PANTHER" id="PTHR46134">
    <property type="entry name" value="DRONGO, ISOFORM F"/>
    <property type="match status" value="1"/>
</dbReference>
<keyword evidence="21" id="KW-1185">Reference proteome</keyword>
<evidence type="ECO:0000256" key="11">
    <source>
        <dbReference type="ARBA" id="ARBA00022871"/>
    </source>
</evidence>
<dbReference type="Gene3D" id="3.30.450.50">
    <property type="entry name" value="Longin domain"/>
    <property type="match status" value="1"/>
</dbReference>
<feature type="domain" description="Arf-GAP" evidence="20">
    <location>
        <begin position="11"/>
        <end position="135"/>
    </location>
</feature>
<dbReference type="GeneID" id="116492403"/>
<dbReference type="PANTHER" id="PTHR46134:SF3">
    <property type="entry name" value="ARFGAP WITH FG REPEATS 1"/>
    <property type="match status" value="1"/>
</dbReference>